<evidence type="ECO:0000313" key="1">
    <source>
        <dbReference type="EMBL" id="SEG94195.1"/>
    </source>
</evidence>
<keyword evidence="2" id="KW-1185">Reference proteome</keyword>
<dbReference type="AlphaFoldDB" id="A0A1H6EBM1"/>
<dbReference type="EMBL" id="FNVO01000044">
    <property type="protein sequence ID" value="SEG94195.1"/>
    <property type="molecule type" value="Genomic_DNA"/>
</dbReference>
<dbReference type="RefSeq" id="WP_268817587.1">
    <property type="nucleotide sequence ID" value="NZ_FNVO01000044.1"/>
</dbReference>
<name>A0A1H6EBM1_9ACTN</name>
<sequence length="41" mass="4683">MPLTWRGPALVLLLQVLTVTDPADPRFEDLHKNISQRRTAL</sequence>
<evidence type="ECO:0000313" key="2">
    <source>
        <dbReference type="Proteomes" id="UP000236723"/>
    </source>
</evidence>
<dbReference type="Proteomes" id="UP000236723">
    <property type="component" value="Unassembled WGS sequence"/>
</dbReference>
<protein>
    <submittedName>
        <fullName evidence="1">Uncharacterized protein</fullName>
    </submittedName>
</protein>
<accession>A0A1H6EBM1</accession>
<organism evidence="1 2">
    <name type="scientific">Thermomonospora echinospora</name>
    <dbReference type="NCBI Taxonomy" id="1992"/>
    <lineage>
        <taxon>Bacteria</taxon>
        <taxon>Bacillati</taxon>
        <taxon>Actinomycetota</taxon>
        <taxon>Actinomycetes</taxon>
        <taxon>Streptosporangiales</taxon>
        <taxon>Thermomonosporaceae</taxon>
        <taxon>Thermomonospora</taxon>
    </lineage>
</organism>
<gene>
    <name evidence="1" type="ORF">SAMN04489712_1443</name>
</gene>
<reference evidence="2" key="1">
    <citation type="submission" date="2016-10" db="EMBL/GenBank/DDBJ databases">
        <authorList>
            <person name="Varghese N."/>
            <person name="Submissions S."/>
        </authorList>
    </citation>
    <scope>NUCLEOTIDE SEQUENCE [LARGE SCALE GENOMIC DNA]</scope>
    <source>
        <strain evidence="2">DSM 43163</strain>
    </source>
</reference>
<proteinExistence type="predicted"/>